<dbReference type="RefSeq" id="WP_074961605.1">
    <property type="nucleotide sequence ID" value="NZ_FOKQ01000017.1"/>
</dbReference>
<dbReference type="AlphaFoldDB" id="A0A1I1KUW8"/>
<keyword evidence="1" id="KW-1133">Transmembrane helix</keyword>
<dbReference type="EMBL" id="FOKQ01000017">
    <property type="protein sequence ID" value="SFC64627.1"/>
    <property type="molecule type" value="Genomic_DNA"/>
</dbReference>
<dbReference type="Proteomes" id="UP000182192">
    <property type="component" value="Unassembled WGS sequence"/>
</dbReference>
<name>A0A1I1KUW8_RUMAL</name>
<evidence type="ECO:0000256" key="1">
    <source>
        <dbReference type="SAM" id="Phobius"/>
    </source>
</evidence>
<protein>
    <submittedName>
        <fullName evidence="2">Uncharacterized protein</fullName>
    </submittedName>
</protein>
<gene>
    <name evidence="2" type="ORF">SAMN02910406_02092</name>
</gene>
<accession>A0A1I1KUW8</accession>
<dbReference type="OrthoDB" id="1819962at2"/>
<organism evidence="2 3">
    <name type="scientific">Ruminococcus albus</name>
    <dbReference type="NCBI Taxonomy" id="1264"/>
    <lineage>
        <taxon>Bacteria</taxon>
        <taxon>Bacillati</taxon>
        <taxon>Bacillota</taxon>
        <taxon>Clostridia</taxon>
        <taxon>Eubacteriales</taxon>
        <taxon>Oscillospiraceae</taxon>
        <taxon>Ruminococcus</taxon>
    </lineage>
</organism>
<evidence type="ECO:0000313" key="3">
    <source>
        <dbReference type="Proteomes" id="UP000182192"/>
    </source>
</evidence>
<keyword evidence="1" id="KW-0472">Membrane</keyword>
<sequence length="189" mass="21831">MKKAVSGILGVLFVLIVICGVFVCTYVFNEPSHDRGTDSRQLLLGYWTDEDDDIRFYFDVSGEFKIVKLSDEDHIYAQGWFKVNEKAGKIKLMLNPKAERDESYDMGEKLKLFSEITYRNLEAEEPYSDKGWTFLSQAQRDEIMNAPASCKFIMSNSDENVYNCERKRTIKEFNGDEKADQRVDNAANK</sequence>
<keyword evidence="1" id="KW-0812">Transmembrane</keyword>
<proteinExistence type="predicted"/>
<feature type="transmembrane region" description="Helical" evidence="1">
    <location>
        <begin position="7"/>
        <end position="28"/>
    </location>
</feature>
<evidence type="ECO:0000313" key="2">
    <source>
        <dbReference type="EMBL" id="SFC64627.1"/>
    </source>
</evidence>
<reference evidence="2 3" key="1">
    <citation type="submission" date="2016-10" db="EMBL/GenBank/DDBJ databases">
        <authorList>
            <person name="de Groot N.N."/>
        </authorList>
    </citation>
    <scope>NUCLEOTIDE SEQUENCE [LARGE SCALE GENOMIC DNA]</scope>
    <source>
        <strain evidence="2 3">AR67</strain>
    </source>
</reference>